<dbReference type="SUPFAM" id="SSF74650">
    <property type="entry name" value="Galactose mutarotase-like"/>
    <property type="match status" value="1"/>
</dbReference>
<dbReference type="SUPFAM" id="SSF51011">
    <property type="entry name" value="Glycosyl hydrolase domain"/>
    <property type="match status" value="1"/>
</dbReference>
<dbReference type="InterPro" id="IPR017853">
    <property type="entry name" value="GH"/>
</dbReference>
<dbReference type="RefSeq" id="WP_161445854.1">
    <property type="nucleotide sequence ID" value="NZ_WXWV01000122.1"/>
</dbReference>
<dbReference type="PROSITE" id="PS50022">
    <property type="entry name" value="FA58C_3"/>
    <property type="match status" value="2"/>
</dbReference>
<dbReference type="PANTHER" id="PTHR22762">
    <property type="entry name" value="ALPHA-GLUCOSIDASE"/>
    <property type="match status" value="1"/>
</dbReference>
<dbReference type="Pfam" id="PF08305">
    <property type="entry name" value="NPCBM"/>
    <property type="match status" value="1"/>
</dbReference>
<dbReference type="CDD" id="cd06596">
    <property type="entry name" value="GH31_CPE1046"/>
    <property type="match status" value="1"/>
</dbReference>
<gene>
    <name evidence="3" type="ORF">CAG72_14755</name>
</gene>
<proteinExistence type="inferred from homology"/>
<dbReference type="Gene3D" id="2.60.40.1760">
    <property type="entry name" value="glycosyl hydrolase (family 31)"/>
    <property type="match status" value="1"/>
</dbReference>
<dbReference type="InterPro" id="IPR013780">
    <property type="entry name" value="Glyco_hydro_b"/>
</dbReference>
<dbReference type="PANTHER" id="PTHR22762:SF120">
    <property type="entry name" value="HETEROGLYCAN GLUCOSIDASE 1"/>
    <property type="match status" value="1"/>
</dbReference>
<dbReference type="GO" id="GO:0005975">
    <property type="term" value="P:carbohydrate metabolic process"/>
    <property type="evidence" value="ECO:0007669"/>
    <property type="project" value="InterPro"/>
</dbReference>
<feature type="domain" description="F5/8 type C" evidence="2">
    <location>
        <begin position="863"/>
        <end position="965"/>
    </location>
</feature>
<dbReference type="GO" id="GO:0004553">
    <property type="term" value="F:hydrolase activity, hydrolyzing O-glycosyl compounds"/>
    <property type="evidence" value="ECO:0007669"/>
    <property type="project" value="InterPro"/>
</dbReference>
<comment type="similarity">
    <text evidence="1">Belongs to the glycosyl hydrolase 31 family.</text>
</comment>
<evidence type="ECO:0000313" key="4">
    <source>
        <dbReference type="Proteomes" id="UP000465712"/>
    </source>
</evidence>
<dbReference type="InterPro" id="IPR048395">
    <property type="entry name" value="Glyco_hydro_31_C"/>
</dbReference>
<dbReference type="Pfam" id="PF00754">
    <property type="entry name" value="F5_F8_type_C"/>
    <property type="match status" value="2"/>
</dbReference>
<dbReference type="Gene3D" id="3.20.20.80">
    <property type="entry name" value="Glycosidases"/>
    <property type="match status" value="1"/>
</dbReference>
<feature type="domain" description="F5/8 type C" evidence="2">
    <location>
        <begin position="1148"/>
        <end position="1250"/>
    </location>
</feature>
<organism evidence="3 4">
    <name type="scientific">Photobacterium halotolerans</name>
    <dbReference type="NCBI Taxonomy" id="265726"/>
    <lineage>
        <taxon>Bacteria</taxon>
        <taxon>Pseudomonadati</taxon>
        <taxon>Pseudomonadota</taxon>
        <taxon>Gammaproteobacteria</taxon>
        <taxon>Vibrionales</taxon>
        <taxon>Vibrionaceae</taxon>
        <taxon>Photobacterium</taxon>
    </lineage>
</organism>
<dbReference type="InterPro" id="IPR025887">
    <property type="entry name" value="Glyco_hydro_31_N_dom"/>
</dbReference>
<sequence>MTGKNIKRLVFAVTLGASLSAQTTAAPLGNLNAPSLVQNGQTIHFQTEDGVKARVHFINESTFRIQLSQDGVFQDEKVDALNDQCHNFQCDQSGFDRAALPQIIVGDEQGPVTVTMSNMGDYTLLLTNQVALRIYPSPLTFALYKSDNQTQLWRELQPIDLGAPTDAFDLTELKLDRGGVKTVQTLSSEASEHFYGGGQQNGEFEFNGKILKASYSGGWEEFDRPSPAPFFMSDKGYGVVHNTWRNGAHDFRAIDSTVSSYNENRFDAYYFVGETLSDLLTQYTGLTGRPHLLPRWAYYLGDADCYENKKGAYPPGWPASPGTTLDVVNQVAVPYKTHDMPVGWILPNDGYGCGYSNLPGVVDNLDNLGIKTGLWTQKSLDKIAEEVQDGVRVYKLDVAWTGPGKLYSLAANNDAHQGLVNNSETRGFIWTVMGWAGTQRYSVTWTGDQAASWDYIRWHIPTFIGSGLSGQAYASSDVNGIFGNGAETYTRDIQFKSFTPVLIAMSGWDNGERKHAWWHDGDMNGQSYRRINRDYLMLKSQLMPYLYYYAYEADRSGSPIVRAMTWEFPEETRLKDEEFKYQYMYGESLLVAPVYEPMSKNNGWYKDLYLPEGTWIDYWDGTHTVVATGGQVLPHYPITIDRIPVLVRAGAIIPMYEGARSDALQRKDHLILDIYPSGESTFTLYEDDGETRAYKEHNAYAETQIHVSAPVIGTSGDITVTVEPALRHNDYTHEITQRSYHLKTHSRLAPLTVYDGNSVMTEHQDKATFDASTSGWYYDASDRFGIVHIKVPPQPVSQLVQFTLDIDENDLVPETPSYPTPAYTTEFDKAKVKVLKAPAEYSQQPFSYALDGDSATVYHSPWWPENASEKAPQDFVLHLGDRFNVSGFTYLPRSDAGNGTITQYRLYLSNSNGNWGEPVAEGSWPVDKALKIVRFTEREASYLKFEALAGTNDFVSASEFDVVATKKQAPLKSVMLTTQMATIQGQVVQDAAVTGTAMQMNGLGFASGLGTEAPSSIAFSLDGSWHSLNADVGIDDSCKIPGNSVRASIYIDGYKAWEYILDGPTVVKPDLDLFGARHIELRTEDNDNSPQGDCINWANIRLSGPETATFNEFDKAKISYTLKPKFQQNQGIEKAFDGDPSTIYHSPWYPADNSEKAPQQFIINLGDLFDVTGFSYLARAGAGNGAIGDYRLSLSTDNQNWTQVAAGQFERHSDIQRISFGAIEARYLKFEALSGAGDFVSAAEFDVLGTKVK</sequence>
<dbReference type="InterPro" id="IPR038637">
    <property type="entry name" value="NPCBM_sf"/>
</dbReference>
<dbReference type="InterPro" id="IPR013222">
    <property type="entry name" value="Glyco_hyd_98_carb-bd"/>
</dbReference>
<dbReference type="Gene3D" id="2.60.120.260">
    <property type="entry name" value="Galactose-binding domain-like"/>
    <property type="match status" value="2"/>
</dbReference>
<dbReference type="EMBL" id="WXWW01000215">
    <property type="protein sequence ID" value="NAW66471.1"/>
    <property type="molecule type" value="Genomic_DNA"/>
</dbReference>
<dbReference type="Gene3D" id="2.60.40.1180">
    <property type="entry name" value="Golgi alpha-mannosidase II"/>
    <property type="match status" value="2"/>
</dbReference>
<dbReference type="InterPro" id="IPR011013">
    <property type="entry name" value="Gal_mutarotase_sf_dom"/>
</dbReference>
<dbReference type="Proteomes" id="UP000465712">
    <property type="component" value="Unassembled WGS sequence"/>
</dbReference>
<dbReference type="SUPFAM" id="SSF49785">
    <property type="entry name" value="Galactose-binding domain-like"/>
    <property type="match status" value="3"/>
</dbReference>
<dbReference type="InterPro" id="IPR008979">
    <property type="entry name" value="Galactose-bd-like_sf"/>
</dbReference>
<dbReference type="CDD" id="cd14752">
    <property type="entry name" value="GH31_N"/>
    <property type="match status" value="1"/>
</dbReference>
<dbReference type="SMART" id="SM00776">
    <property type="entry name" value="NPCBM"/>
    <property type="match status" value="1"/>
</dbReference>
<dbReference type="Pfam" id="PF21365">
    <property type="entry name" value="Glyco_hydro_31_3rd"/>
    <property type="match status" value="1"/>
</dbReference>
<name>A0A7X4WNW2_9GAMM</name>
<evidence type="ECO:0000256" key="1">
    <source>
        <dbReference type="ARBA" id="ARBA00007806"/>
    </source>
</evidence>
<dbReference type="GO" id="GO:0030246">
    <property type="term" value="F:carbohydrate binding"/>
    <property type="evidence" value="ECO:0007669"/>
    <property type="project" value="InterPro"/>
</dbReference>
<dbReference type="InterPro" id="IPR033403">
    <property type="entry name" value="DUF5110"/>
</dbReference>
<dbReference type="InterPro" id="IPR000421">
    <property type="entry name" value="FA58C"/>
</dbReference>
<dbReference type="SUPFAM" id="SSF51445">
    <property type="entry name" value="(Trans)glycosidases"/>
    <property type="match status" value="1"/>
</dbReference>
<dbReference type="Pfam" id="PF13802">
    <property type="entry name" value="Gal_mutarotas_2"/>
    <property type="match status" value="1"/>
</dbReference>
<evidence type="ECO:0000259" key="2">
    <source>
        <dbReference type="PROSITE" id="PS50022"/>
    </source>
</evidence>
<accession>A0A7X4WNW2</accession>
<evidence type="ECO:0000313" key="3">
    <source>
        <dbReference type="EMBL" id="NAW66471.1"/>
    </source>
</evidence>
<protein>
    <submittedName>
        <fullName evidence="3">DUF5110 domain-containing protein</fullName>
    </submittedName>
</protein>
<dbReference type="Gene3D" id="2.60.120.1060">
    <property type="entry name" value="NPCBM/NEW2 domain"/>
    <property type="match status" value="1"/>
</dbReference>
<dbReference type="AlphaFoldDB" id="A0A7X4WNW2"/>
<reference evidence="3 4" key="1">
    <citation type="submission" date="2017-05" db="EMBL/GenBank/DDBJ databases">
        <title>High clonality and local adaptation shapes Vibrionaceae linages within an endangered oasis.</title>
        <authorList>
            <person name="Vazquez-Rosas-Landa M."/>
        </authorList>
    </citation>
    <scope>NUCLEOTIDE SEQUENCE [LARGE SCALE GENOMIC DNA]</scope>
    <source>
        <strain evidence="3 4">P46_P4S1P180</strain>
    </source>
</reference>
<dbReference type="Pfam" id="PF17137">
    <property type="entry name" value="DUF5110"/>
    <property type="match status" value="1"/>
</dbReference>
<dbReference type="InterPro" id="IPR000322">
    <property type="entry name" value="Glyco_hydro_31_TIM"/>
</dbReference>
<dbReference type="Pfam" id="PF01055">
    <property type="entry name" value="Glyco_hydro_31_2nd"/>
    <property type="match status" value="1"/>
</dbReference>
<comment type="caution">
    <text evidence="3">The sequence shown here is derived from an EMBL/GenBank/DDBJ whole genome shotgun (WGS) entry which is preliminary data.</text>
</comment>